<organism evidence="1 2">
    <name type="scientific">Paraphoma chrysanthemicola</name>
    <dbReference type="NCBI Taxonomy" id="798071"/>
    <lineage>
        <taxon>Eukaryota</taxon>
        <taxon>Fungi</taxon>
        <taxon>Dikarya</taxon>
        <taxon>Ascomycota</taxon>
        <taxon>Pezizomycotina</taxon>
        <taxon>Dothideomycetes</taxon>
        <taxon>Pleosporomycetidae</taxon>
        <taxon>Pleosporales</taxon>
        <taxon>Pleosporineae</taxon>
        <taxon>Phaeosphaeriaceae</taxon>
        <taxon>Paraphoma</taxon>
    </lineage>
</organism>
<name>A0A8K0QVT7_9PLEO</name>
<dbReference type="Proteomes" id="UP000813461">
    <property type="component" value="Unassembled WGS sequence"/>
</dbReference>
<dbReference type="AlphaFoldDB" id="A0A8K0QVT7"/>
<keyword evidence="2" id="KW-1185">Reference proteome</keyword>
<evidence type="ECO:0000313" key="2">
    <source>
        <dbReference type="Proteomes" id="UP000813461"/>
    </source>
</evidence>
<proteinExistence type="predicted"/>
<gene>
    <name evidence="1" type="ORF">FB567DRAFT_536922</name>
</gene>
<reference evidence="1" key="1">
    <citation type="journal article" date="2021" name="Nat. Commun.">
        <title>Genetic determinants of endophytism in the Arabidopsis root mycobiome.</title>
        <authorList>
            <person name="Mesny F."/>
            <person name="Miyauchi S."/>
            <person name="Thiergart T."/>
            <person name="Pickel B."/>
            <person name="Atanasova L."/>
            <person name="Karlsson M."/>
            <person name="Huettel B."/>
            <person name="Barry K.W."/>
            <person name="Haridas S."/>
            <person name="Chen C."/>
            <person name="Bauer D."/>
            <person name="Andreopoulos W."/>
            <person name="Pangilinan J."/>
            <person name="LaButti K."/>
            <person name="Riley R."/>
            <person name="Lipzen A."/>
            <person name="Clum A."/>
            <person name="Drula E."/>
            <person name="Henrissat B."/>
            <person name="Kohler A."/>
            <person name="Grigoriev I.V."/>
            <person name="Martin F.M."/>
            <person name="Hacquard S."/>
        </authorList>
    </citation>
    <scope>NUCLEOTIDE SEQUENCE</scope>
    <source>
        <strain evidence="1">MPI-SDFR-AT-0120</strain>
    </source>
</reference>
<protein>
    <submittedName>
        <fullName evidence="1">Uncharacterized protein</fullName>
    </submittedName>
</protein>
<sequence length="109" mass="12115">MSKRLVSSYFYHRSLAVPLLSYIFDTSAALGYTASDSMSTPLRLNKHSTSAGYTPDKIPLIWETPLKRNDVVCEVFGAQHPLPPLLPCEIGSSLSTNSSAFCWKLCYPR</sequence>
<evidence type="ECO:0000313" key="1">
    <source>
        <dbReference type="EMBL" id="KAH7074182.1"/>
    </source>
</evidence>
<comment type="caution">
    <text evidence="1">The sequence shown here is derived from an EMBL/GenBank/DDBJ whole genome shotgun (WGS) entry which is preliminary data.</text>
</comment>
<dbReference type="EMBL" id="JAGMVJ010000021">
    <property type="protein sequence ID" value="KAH7074182.1"/>
    <property type="molecule type" value="Genomic_DNA"/>
</dbReference>
<accession>A0A8K0QVT7</accession>